<feature type="signal peptide" evidence="2">
    <location>
        <begin position="1"/>
        <end position="18"/>
    </location>
</feature>
<feature type="chain" id="PRO_5040824910" evidence="2">
    <location>
        <begin position="19"/>
        <end position="202"/>
    </location>
</feature>
<evidence type="ECO:0000256" key="1">
    <source>
        <dbReference type="SAM" id="MobiDB-lite"/>
    </source>
</evidence>
<dbReference type="InterPro" id="IPR007410">
    <property type="entry name" value="LpqE-like"/>
</dbReference>
<accession>A0A9X2D6X2</accession>
<name>A0A9X2D6X2_9ACTN</name>
<evidence type="ECO:0000313" key="4">
    <source>
        <dbReference type="Proteomes" id="UP001139485"/>
    </source>
</evidence>
<dbReference type="SUPFAM" id="SSF110087">
    <property type="entry name" value="DR1885-like metal-binding protein"/>
    <property type="match status" value="1"/>
</dbReference>
<keyword evidence="2" id="KW-0732">Signal</keyword>
<dbReference type="RefSeq" id="WP_250826876.1">
    <property type="nucleotide sequence ID" value="NZ_JAMOIL010000008.1"/>
</dbReference>
<dbReference type="Gene3D" id="2.60.40.1890">
    <property type="entry name" value="PCu(A)C copper chaperone"/>
    <property type="match status" value="1"/>
</dbReference>
<dbReference type="InterPro" id="IPR036182">
    <property type="entry name" value="PCuAC_sf"/>
</dbReference>
<evidence type="ECO:0000313" key="3">
    <source>
        <dbReference type="EMBL" id="MCM0620210.1"/>
    </source>
</evidence>
<reference evidence="3" key="1">
    <citation type="submission" date="2022-05" db="EMBL/GenBank/DDBJ databases">
        <authorList>
            <person name="Tuo L."/>
        </authorList>
    </citation>
    <scope>NUCLEOTIDE SEQUENCE</scope>
    <source>
        <strain evidence="3">BSK12Z-4</strain>
    </source>
</reference>
<keyword evidence="4" id="KW-1185">Reference proteome</keyword>
<proteinExistence type="predicted"/>
<gene>
    <name evidence="3" type="ORF">M8330_07870</name>
</gene>
<feature type="compositionally biased region" description="Acidic residues" evidence="1">
    <location>
        <begin position="176"/>
        <end position="190"/>
    </location>
</feature>
<sequence length="202" mass="20486">MPSTTARLRALAPLTALALTAGVGLTACGSDDAATDAAGDTSTSSTTSSSTEASSVTVTDPWVKAVDAGDMTAMFGTLTNDGDADAVLVSATTEAASMVQLHETVETDDGSMQMQEKDGGFDLAAGDGHELAPGGDHVMLMGVSDDLLPGDTVTVTLTFEDDSTLDVDAVVKEYTGADEEYSDGMDEDSDMSGTDMSEGSDS</sequence>
<feature type="region of interest" description="Disordered" evidence="1">
    <location>
        <begin position="174"/>
        <end position="202"/>
    </location>
</feature>
<dbReference type="InterPro" id="IPR058248">
    <property type="entry name" value="Lxx211020-like"/>
</dbReference>
<dbReference type="EMBL" id="JAMOIL010000008">
    <property type="protein sequence ID" value="MCM0620210.1"/>
    <property type="molecule type" value="Genomic_DNA"/>
</dbReference>
<feature type="region of interest" description="Disordered" evidence="1">
    <location>
        <begin position="33"/>
        <end position="57"/>
    </location>
</feature>
<organism evidence="3 4">
    <name type="scientific">Nocardioides bruguierae</name>
    <dbReference type="NCBI Taxonomy" id="2945102"/>
    <lineage>
        <taxon>Bacteria</taxon>
        <taxon>Bacillati</taxon>
        <taxon>Actinomycetota</taxon>
        <taxon>Actinomycetes</taxon>
        <taxon>Propionibacteriales</taxon>
        <taxon>Nocardioidaceae</taxon>
        <taxon>Nocardioides</taxon>
    </lineage>
</organism>
<evidence type="ECO:0000256" key="2">
    <source>
        <dbReference type="SAM" id="SignalP"/>
    </source>
</evidence>
<feature type="compositionally biased region" description="Low complexity" evidence="1">
    <location>
        <begin position="191"/>
        <end position="202"/>
    </location>
</feature>
<dbReference type="Pfam" id="PF04314">
    <property type="entry name" value="PCuAC"/>
    <property type="match status" value="1"/>
</dbReference>
<protein>
    <submittedName>
        <fullName evidence="3">Copper chaperone PCu(A)C</fullName>
    </submittedName>
</protein>
<dbReference type="PROSITE" id="PS51257">
    <property type="entry name" value="PROKAR_LIPOPROTEIN"/>
    <property type="match status" value="1"/>
</dbReference>
<comment type="caution">
    <text evidence="3">The sequence shown here is derived from an EMBL/GenBank/DDBJ whole genome shotgun (WGS) entry which is preliminary data.</text>
</comment>
<dbReference type="PANTHER" id="PTHR36302:SF1">
    <property type="entry name" value="COPPER CHAPERONE PCU(A)C"/>
    <property type="match status" value="1"/>
</dbReference>
<dbReference type="AlphaFoldDB" id="A0A9X2D6X2"/>
<dbReference type="Proteomes" id="UP001139485">
    <property type="component" value="Unassembled WGS sequence"/>
</dbReference>
<dbReference type="PANTHER" id="PTHR36302">
    <property type="entry name" value="BLR7088 PROTEIN"/>
    <property type="match status" value="1"/>
</dbReference>